<dbReference type="Proteomes" id="UP000245375">
    <property type="component" value="Unassembled WGS sequence"/>
</dbReference>
<dbReference type="AlphaFoldDB" id="A0A2U2X901"/>
<keyword evidence="1" id="KW-1133">Transmembrane helix</keyword>
<name>A0A2U2X901_9FLAO</name>
<comment type="caution">
    <text evidence="2">The sequence shown here is derived from an EMBL/GenBank/DDBJ whole genome shotgun (WGS) entry which is preliminary data.</text>
</comment>
<feature type="transmembrane region" description="Helical" evidence="1">
    <location>
        <begin position="77"/>
        <end position="95"/>
    </location>
</feature>
<reference evidence="3" key="1">
    <citation type="submission" date="2018-05" db="EMBL/GenBank/DDBJ databases">
        <title>Algibacter marinivivus sp. nov., isolated from sample around a algae.</title>
        <authorList>
            <person name="Lu D."/>
        </authorList>
    </citation>
    <scope>NUCLEOTIDE SEQUENCE [LARGE SCALE GENOMIC DNA]</scope>
    <source>
        <strain evidence="3">ZY111</strain>
    </source>
</reference>
<accession>A0A2U2X901</accession>
<dbReference type="PANTHER" id="PTHR37692">
    <property type="entry name" value="HYPOTHETICAL MEMBRANE SPANNING PROTEIN"/>
    <property type="match status" value="1"/>
</dbReference>
<organism evidence="2 3">
    <name type="scientific">Algibacter marinivivus</name>
    <dbReference type="NCBI Taxonomy" id="2100723"/>
    <lineage>
        <taxon>Bacteria</taxon>
        <taxon>Pseudomonadati</taxon>
        <taxon>Bacteroidota</taxon>
        <taxon>Flavobacteriia</taxon>
        <taxon>Flavobacteriales</taxon>
        <taxon>Flavobacteriaceae</taxon>
        <taxon>Algibacter</taxon>
    </lineage>
</organism>
<keyword evidence="3" id="KW-1185">Reference proteome</keyword>
<feature type="transmembrane region" description="Helical" evidence="1">
    <location>
        <begin position="115"/>
        <end position="137"/>
    </location>
</feature>
<evidence type="ECO:0000313" key="3">
    <source>
        <dbReference type="Proteomes" id="UP000245375"/>
    </source>
</evidence>
<sequence length="177" mass="20031">MSNSQNTLDDKKYNKLIVILSIVIPVAVAALFGIKIDAELPVFLPPIYATVNAITAFVLILAFIAIQNKKIKLHERLMKFAIILSVLFLLMYIAYHMTSDSTKFGGEGIAKYLYYFILITHILLSIAVIPFVLITYVRAITNNIEKHKKIAKITFPLWLYVAITGVVVYIMISPYYV</sequence>
<dbReference type="InterPro" id="IPR007352">
    <property type="entry name" value="DUF420"/>
</dbReference>
<dbReference type="OrthoDB" id="9811380at2"/>
<protein>
    <submittedName>
        <fullName evidence="2">DUF420 domain-containing protein</fullName>
    </submittedName>
</protein>
<evidence type="ECO:0000313" key="2">
    <source>
        <dbReference type="EMBL" id="PWH84220.1"/>
    </source>
</evidence>
<evidence type="ECO:0000256" key="1">
    <source>
        <dbReference type="SAM" id="Phobius"/>
    </source>
</evidence>
<dbReference type="EMBL" id="QFRI01000001">
    <property type="protein sequence ID" value="PWH84220.1"/>
    <property type="molecule type" value="Genomic_DNA"/>
</dbReference>
<dbReference type="PANTHER" id="PTHR37692:SF1">
    <property type="entry name" value="DUF420 DOMAIN-CONTAINING PROTEIN"/>
    <property type="match status" value="1"/>
</dbReference>
<feature type="transmembrane region" description="Helical" evidence="1">
    <location>
        <begin position="16"/>
        <end position="34"/>
    </location>
</feature>
<keyword evidence="1" id="KW-0812">Transmembrane</keyword>
<feature type="transmembrane region" description="Helical" evidence="1">
    <location>
        <begin position="157"/>
        <end position="176"/>
    </location>
</feature>
<proteinExistence type="predicted"/>
<gene>
    <name evidence="2" type="ORF">DIS18_06695</name>
</gene>
<reference evidence="2 3" key="2">
    <citation type="submission" date="2018-05" db="EMBL/GenBank/DDBJ databases">
        <title>Algibacter marinivivus sp. nov., isolated from sample around a algae.</title>
        <authorList>
            <person name="Zhong X."/>
        </authorList>
    </citation>
    <scope>NUCLEOTIDE SEQUENCE [LARGE SCALE GENOMIC DNA]</scope>
    <source>
        <strain evidence="2 3">ZY111</strain>
    </source>
</reference>
<feature type="transmembrane region" description="Helical" evidence="1">
    <location>
        <begin position="46"/>
        <end position="65"/>
    </location>
</feature>
<keyword evidence="1" id="KW-0472">Membrane</keyword>
<dbReference type="Pfam" id="PF04238">
    <property type="entry name" value="DUF420"/>
    <property type="match status" value="1"/>
</dbReference>
<dbReference type="RefSeq" id="WP_109352224.1">
    <property type="nucleotide sequence ID" value="NZ_QFRI01000001.1"/>
</dbReference>